<dbReference type="GO" id="GO:0051539">
    <property type="term" value="F:4 iron, 4 sulfur cluster binding"/>
    <property type="evidence" value="ECO:0007669"/>
    <property type="project" value="TreeGrafter"/>
</dbReference>
<dbReference type="SUPFAM" id="SSF102114">
    <property type="entry name" value="Radical SAM enzymes"/>
    <property type="match status" value="1"/>
</dbReference>
<gene>
    <name evidence="7" type="ORF">AALB_2458</name>
</gene>
<keyword evidence="3" id="KW-0479">Metal-binding</keyword>
<dbReference type="InterPro" id="IPR026332">
    <property type="entry name" value="HutW"/>
</dbReference>
<dbReference type="InterPro" id="IPR013785">
    <property type="entry name" value="Aldolase_TIM"/>
</dbReference>
<comment type="cofactor">
    <cofactor evidence="1">
        <name>[4Fe-4S] cluster</name>
        <dbReference type="ChEBI" id="CHEBI:49883"/>
    </cofactor>
</comment>
<dbReference type="InterPro" id="IPR006638">
    <property type="entry name" value="Elp3/MiaA/NifB-like_rSAM"/>
</dbReference>
<dbReference type="NCBIfam" id="TIGR04107">
    <property type="entry name" value="rSAM_HutW"/>
    <property type="match status" value="1"/>
</dbReference>
<evidence type="ECO:0000313" key="8">
    <source>
        <dbReference type="Proteomes" id="UP000014461"/>
    </source>
</evidence>
<name>R9PMA2_AGAAL</name>
<dbReference type="PANTHER" id="PTHR13932:SF9">
    <property type="entry name" value="COPROPORPHYRINOGEN III OXIDASE"/>
    <property type="match status" value="1"/>
</dbReference>
<dbReference type="GO" id="GO:0046872">
    <property type="term" value="F:metal ion binding"/>
    <property type="evidence" value="ECO:0007669"/>
    <property type="project" value="UniProtKB-KW"/>
</dbReference>
<dbReference type="SFLD" id="SFLDG01065">
    <property type="entry name" value="anaerobic_coproporphyrinogen-I"/>
    <property type="match status" value="1"/>
</dbReference>
<dbReference type="OrthoDB" id="9808022at2"/>
<dbReference type="InterPro" id="IPR034505">
    <property type="entry name" value="Coproporphyrinogen-III_oxidase"/>
</dbReference>
<dbReference type="AlphaFoldDB" id="R9PMA2"/>
<dbReference type="SMART" id="SM00729">
    <property type="entry name" value="Elp3"/>
    <property type="match status" value="1"/>
</dbReference>
<dbReference type="PANTHER" id="PTHR13932">
    <property type="entry name" value="COPROPORPHYRINIGEN III OXIDASE"/>
    <property type="match status" value="1"/>
</dbReference>
<evidence type="ECO:0000259" key="6">
    <source>
        <dbReference type="PROSITE" id="PS51918"/>
    </source>
</evidence>
<dbReference type="InterPro" id="IPR007197">
    <property type="entry name" value="rSAM"/>
</dbReference>
<dbReference type="GO" id="GO:0005737">
    <property type="term" value="C:cytoplasm"/>
    <property type="evidence" value="ECO:0007669"/>
    <property type="project" value="TreeGrafter"/>
</dbReference>
<dbReference type="CDD" id="cd01335">
    <property type="entry name" value="Radical_SAM"/>
    <property type="match status" value="1"/>
</dbReference>
<keyword evidence="8" id="KW-1185">Reference proteome</keyword>
<evidence type="ECO:0000256" key="2">
    <source>
        <dbReference type="ARBA" id="ARBA00022691"/>
    </source>
</evidence>
<dbReference type="InterPro" id="IPR058240">
    <property type="entry name" value="rSAM_sf"/>
</dbReference>
<proteinExistence type="predicted"/>
<dbReference type="Pfam" id="PF04055">
    <property type="entry name" value="Radical_SAM"/>
    <property type="match status" value="1"/>
</dbReference>
<dbReference type="Proteomes" id="UP000014461">
    <property type="component" value="Unassembled WGS sequence"/>
</dbReference>
<evidence type="ECO:0000256" key="3">
    <source>
        <dbReference type="ARBA" id="ARBA00022723"/>
    </source>
</evidence>
<feature type="domain" description="Radical SAM core" evidence="6">
    <location>
        <begin position="62"/>
        <end position="298"/>
    </location>
</feature>
<protein>
    <submittedName>
        <fullName evidence="7">Similar to coproporphyrinogen III oxidase</fullName>
    </submittedName>
</protein>
<dbReference type="GO" id="GO:0006779">
    <property type="term" value="P:porphyrin-containing compound biosynthetic process"/>
    <property type="evidence" value="ECO:0007669"/>
    <property type="project" value="TreeGrafter"/>
</dbReference>
<dbReference type="GO" id="GO:0003824">
    <property type="term" value="F:catalytic activity"/>
    <property type="evidence" value="ECO:0007669"/>
    <property type="project" value="InterPro"/>
</dbReference>
<keyword evidence="5" id="KW-0411">Iron-sulfur</keyword>
<comment type="caution">
    <text evidence="7">The sequence shown here is derived from an EMBL/GenBank/DDBJ whole genome shotgun (WGS) entry which is preliminary data.</text>
</comment>
<dbReference type="RefSeq" id="WP_016402145.1">
    <property type="nucleotide sequence ID" value="NZ_BARX01000016.1"/>
</dbReference>
<reference evidence="7" key="1">
    <citation type="journal article" date="2013" name="Genome Announc.">
        <title>Draft Genome Sequence of Agarivorans albus Strain MKT 106T, an Agarolytic Marine Bacterium.</title>
        <authorList>
            <person name="Yasuike M."/>
            <person name="Nakamura Y."/>
            <person name="Kai W."/>
            <person name="Fujiwara A."/>
            <person name="Fukui Y."/>
            <person name="Satomi M."/>
            <person name="Sano M."/>
        </authorList>
    </citation>
    <scope>NUCLEOTIDE SEQUENCE [LARGE SCALE GENOMIC DNA]</scope>
</reference>
<keyword evidence="4" id="KW-0408">Iron</keyword>
<dbReference type="Gene3D" id="3.20.20.70">
    <property type="entry name" value="Aldolase class I"/>
    <property type="match status" value="1"/>
</dbReference>
<sequence>MSTIDLAPTQQLPEALTGQASPSPLQFAFTKKTGAHANHGKRESLNGEQAHQMLSKQLSQSKASKLPRAIYIHIPFCRVRCTFCNFFQYASNQQMIDDYFTLLEQELIAKSRYPWTQARNFDAVYVGGGTPTDLSPEQLNQLGQLIHRYFPLSDSCEVTLEGRLNRFDDNKFEAALAGGFNRFSFGVQSFNSKVRRAAKRLDKRDYIVERLSQLTASNRATIAIDLIYGLPHQTPENWQQDLQDVLDTGVHGVDLYQLLTFGGSGLQRNIDAGREAVPLSTSDKALMYQQGHQFFAQNAFRQLSYCHWANGEQEQSRYNSLAKQGAEILPIGAGAGGNINGYALMQTRDIDTWRAGITENNWAFEQLSLPANNAQLKAAITSACDQGLIDADKLPHGRTLFEHCEPLFKAWQTNGLVSLTGQQAALTMAGQFWSVNLANAMTQYLQMYPLTNSQ</sequence>
<evidence type="ECO:0000256" key="1">
    <source>
        <dbReference type="ARBA" id="ARBA00001966"/>
    </source>
</evidence>
<evidence type="ECO:0000256" key="4">
    <source>
        <dbReference type="ARBA" id="ARBA00023004"/>
    </source>
</evidence>
<dbReference type="SFLD" id="SFLDS00029">
    <property type="entry name" value="Radical_SAM"/>
    <property type="match status" value="1"/>
</dbReference>
<accession>R9PMA2</accession>
<dbReference type="PROSITE" id="PS51918">
    <property type="entry name" value="RADICAL_SAM"/>
    <property type="match status" value="1"/>
</dbReference>
<evidence type="ECO:0000313" key="7">
    <source>
        <dbReference type="EMBL" id="GAD02378.1"/>
    </source>
</evidence>
<dbReference type="SFLD" id="SFLDF00311">
    <property type="entry name" value="heme_degradation_proteins_(Hut"/>
    <property type="match status" value="1"/>
</dbReference>
<organism evidence="7 8">
    <name type="scientific">Agarivorans albus MKT 106</name>
    <dbReference type="NCBI Taxonomy" id="1331007"/>
    <lineage>
        <taxon>Bacteria</taxon>
        <taxon>Pseudomonadati</taxon>
        <taxon>Pseudomonadota</taxon>
        <taxon>Gammaproteobacteria</taxon>
        <taxon>Alteromonadales</taxon>
        <taxon>Alteromonadaceae</taxon>
        <taxon>Agarivorans</taxon>
    </lineage>
</organism>
<dbReference type="EMBL" id="BARX01000016">
    <property type="protein sequence ID" value="GAD02378.1"/>
    <property type="molecule type" value="Genomic_DNA"/>
</dbReference>
<evidence type="ECO:0000256" key="5">
    <source>
        <dbReference type="ARBA" id="ARBA00023014"/>
    </source>
</evidence>
<dbReference type="STRING" id="1331007.AALB_2458"/>
<keyword evidence="2" id="KW-0949">S-adenosyl-L-methionine</keyword>